<evidence type="ECO:0000313" key="1">
    <source>
        <dbReference type="EMBL" id="REC69490.1"/>
    </source>
</evidence>
<dbReference type="Proteomes" id="UP000256769">
    <property type="component" value="Unassembled WGS sequence"/>
</dbReference>
<comment type="caution">
    <text evidence="1">The sequence shown here is derived from an EMBL/GenBank/DDBJ whole genome shotgun (WGS) entry which is preliminary data.</text>
</comment>
<protein>
    <submittedName>
        <fullName evidence="1">Uncharacterized protein</fullName>
    </submittedName>
</protein>
<reference evidence="1 2" key="1">
    <citation type="journal article" date="2007" name="Int. J. Syst. Evol. Microbiol.">
        <title>Chryseobacterium flavum sp. nov., isolated from polluted soil.</title>
        <authorList>
            <person name="Zhou Y."/>
            <person name="Dong J."/>
            <person name="Wang X."/>
            <person name="Huang X."/>
            <person name="Zhang K.Y."/>
            <person name="Zhang Y.Q."/>
            <person name="Guo Y.F."/>
            <person name="Lai R."/>
            <person name="Li W.J."/>
        </authorList>
    </citation>
    <scope>NUCLEOTIDE SEQUENCE [LARGE SCALE GENOMIC DNA]</scope>
    <source>
        <strain evidence="1 2">KCTC 12877</strain>
    </source>
</reference>
<dbReference type="AlphaFoldDB" id="A0A3D9CUN5"/>
<proteinExistence type="predicted"/>
<accession>A0A3D9CUN5</accession>
<dbReference type="EMBL" id="QNUE01000001">
    <property type="protein sequence ID" value="REC69490.1"/>
    <property type="molecule type" value="Genomic_DNA"/>
</dbReference>
<evidence type="ECO:0000313" key="2">
    <source>
        <dbReference type="Proteomes" id="UP000256769"/>
    </source>
</evidence>
<sequence length="411" mass="43935">MFTAAMIGCMQTVKAQVGINTTQPKGAFHVDSKKNNPQDTLELPDNEKFSDDFTITSDGRIGIGKIAPDPSAILDIASSDKGVLIPKVVLNSPTDSITIATPASGLLVYNEGIGQLKYKGFLFWNGAEWKAINYSTTKTPVVQSINCKNASAFPIQFISGQPYEGVLTLPYTLGNGGAYAGGPAHTQNGLTFTLNEGVLNSGNGTATYSISGIPDFSSPDTISVPLNFLGNTCAVSLGNNSSSFAVGEVKSARITVPASVFKTSGPNVKVMYSKTAYTTTNRRGGYLTAAPSEQAKYIEIKGLRMDFMSKSIGTDDISPKLYNVTNETIKYNVSSLSTGNQNIGGGGASIVPQAYSFVIDGDDQFSTIPGTTAEYMNVMLTFPDGEWYNCTWHATQDSSNYYFYMTAQRLN</sequence>
<keyword evidence="2" id="KW-1185">Reference proteome</keyword>
<name>A0A3D9CUN5_9FLAO</name>
<gene>
    <name evidence="1" type="ORF">DRF59_01100</name>
</gene>
<organism evidence="1 2">
    <name type="scientific">Chryseobacterium flavum</name>
    <dbReference type="NCBI Taxonomy" id="415851"/>
    <lineage>
        <taxon>Bacteria</taxon>
        <taxon>Pseudomonadati</taxon>
        <taxon>Bacteroidota</taxon>
        <taxon>Flavobacteriia</taxon>
        <taxon>Flavobacteriales</taxon>
        <taxon>Weeksellaceae</taxon>
        <taxon>Chryseobacterium group</taxon>
        <taxon>Chryseobacterium</taxon>
    </lineage>
</organism>